<dbReference type="OrthoDB" id="6531174at2759"/>
<dbReference type="SUPFAM" id="SSF57716">
    <property type="entry name" value="Glucocorticoid receptor-like (DNA-binding domain)"/>
    <property type="match status" value="3"/>
</dbReference>
<feature type="domain" description="Nuclear receptor" evidence="11">
    <location>
        <begin position="6"/>
        <end position="81"/>
    </location>
</feature>
<name>A0A7R9QQC1_9ACAR</name>
<dbReference type="InterPro" id="IPR013088">
    <property type="entry name" value="Znf_NHR/GATA"/>
</dbReference>
<evidence type="ECO:0000256" key="1">
    <source>
        <dbReference type="ARBA" id="ARBA00022723"/>
    </source>
</evidence>
<protein>
    <recommendedName>
        <fullName evidence="11">Nuclear receptor domain-containing protein</fullName>
    </recommendedName>
</protein>
<keyword evidence="1" id="KW-0479">Metal-binding</keyword>
<reference evidence="12" key="1">
    <citation type="submission" date="2020-11" db="EMBL/GenBank/DDBJ databases">
        <authorList>
            <person name="Tran Van P."/>
        </authorList>
    </citation>
    <scope>NUCLEOTIDE SEQUENCE</scope>
</reference>
<dbReference type="GO" id="GO:0000122">
    <property type="term" value="P:negative regulation of transcription by RNA polymerase II"/>
    <property type="evidence" value="ECO:0007669"/>
    <property type="project" value="TreeGrafter"/>
</dbReference>
<organism evidence="12">
    <name type="scientific">Oppiella nova</name>
    <dbReference type="NCBI Taxonomy" id="334625"/>
    <lineage>
        <taxon>Eukaryota</taxon>
        <taxon>Metazoa</taxon>
        <taxon>Ecdysozoa</taxon>
        <taxon>Arthropoda</taxon>
        <taxon>Chelicerata</taxon>
        <taxon>Arachnida</taxon>
        <taxon>Acari</taxon>
        <taxon>Acariformes</taxon>
        <taxon>Sarcoptiformes</taxon>
        <taxon>Oribatida</taxon>
        <taxon>Brachypylina</taxon>
        <taxon>Oppioidea</taxon>
        <taxon>Oppiidae</taxon>
        <taxon>Oppiella</taxon>
    </lineage>
</organism>
<keyword evidence="6" id="KW-0804">Transcription</keyword>
<keyword evidence="2" id="KW-0863">Zinc-finger</keyword>
<evidence type="ECO:0000256" key="7">
    <source>
        <dbReference type="ARBA" id="ARBA00023170"/>
    </source>
</evidence>
<dbReference type="GO" id="GO:0030154">
    <property type="term" value="P:cell differentiation"/>
    <property type="evidence" value="ECO:0007669"/>
    <property type="project" value="TreeGrafter"/>
</dbReference>
<feature type="region of interest" description="Disordered" evidence="10">
    <location>
        <begin position="97"/>
        <end position="121"/>
    </location>
</feature>
<keyword evidence="5" id="KW-0238">DNA-binding</keyword>
<evidence type="ECO:0000256" key="4">
    <source>
        <dbReference type="ARBA" id="ARBA00023015"/>
    </source>
</evidence>
<dbReference type="GO" id="GO:0000978">
    <property type="term" value="F:RNA polymerase II cis-regulatory region sequence-specific DNA binding"/>
    <property type="evidence" value="ECO:0007669"/>
    <property type="project" value="TreeGrafter"/>
</dbReference>
<evidence type="ECO:0000313" key="12">
    <source>
        <dbReference type="EMBL" id="CAD7654386.1"/>
    </source>
</evidence>
<proteinExistence type="predicted"/>
<keyword evidence="3" id="KW-0862">Zinc</keyword>
<evidence type="ECO:0000256" key="2">
    <source>
        <dbReference type="ARBA" id="ARBA00022771"/>
    </source>
</evidence>
<dbReference type="PROSITE" id="PS51030">
    <property type="entry name" value="NUCLEAR_REC_DBD_2"/>
    <property type="match status" value="2"/>
</dbReference>
<gene>
    <name evidence="12" type="ORF">ONB1V03_LOCUS11033</name>
</gene>
<dbReference type="InterPro" id="IPR050234">
    <property type="entry name" value="Nuclear_hormone_rcpt_NR1"/>
</dbReference>
<evidence type="ECO:0000256" key="5">
    <source>
        <dbReference type="ARBA" id="ARBA00023125"/>
    </source>
</evidence>
<evidence type="ECO:0000256" key="6">
    <source>
        <dbReference type="ARBA" id="ARBA00023163"/>
    </source>
</evidence>
<dbReference type="EMBL" id="CAJPVJ010007905">
    <property type="protein sequence ID" value="CAG2171573.1"/>
    <property type="molecule type" value="Genomic_DNA"/>
</dbReference>
<keyword evidence="7" id="KW-0675">Receptor</keyword>
<sequence>MKQKVHNLCEICSDKGIGRHFGAITCESCKIFFRRNALKDQVMDCTSDGKCKINPFTRKLCTKCRLNKCFAVGMRKELIRNDREREERRQLVEENRRKRKLLNKSQNTSSESNESSNPASIESTISTISSDSIDSFLSEIIGCVLDVSDEDLGAQIMEIENYVNYKDSDQNIEALSARQLLDDIHQKSQQMSVIPMFKELTDYNGFKQLEINRIAELLGSSQIFDYPSSRHFGAIACELCKAFFRRNALKNKVWKCLSDGKCKITPNTKTLCKTCRLHKCFAVGMRKELILNDEEREQRRQLLEENRRKRKALNESQNTSSEVNVDSLDAIIGCVSDDTDEDLSAQIMEIENYVNSEHSDHRRHFGAITCESCKIFFKRNGNKNQEFIRNHEEREEKRQLVEENRRKRKQLNISQNSYPESNKSSNPSSMMSTISSDCGVSDSFFNDIIGCVLDVNERELREQVIEIENYVNNEDLDQSIETLSARQLLENINQKSRQMAVIPMFKELTDYNGLNELETNKMTELLGASKIF</sequence>
<dbReference type="Proteomes" id="UP000728032">
    <property type="component" value="Unassembled WGS sequence"/>
</dbReference>
<dbReference type="GO" id="GO:0045944">
    <property type="term" value="P:positive regulation of transcription by RNA polymerase II"/>
    <property type="evidence" value="ECO:0007669"/>
    <property type="project" value="TreeGrafter"/>
</dbReference>
<feature type="compositionally biased region" description="Basic and acidic residues" evidence="10">
    <location>
        <begin position="388"/>
        <end position="405"/>
    </location>
</feature>
<keyword evidence="13" id="KW-1185">Reference proteome</keyword>
<dbReference type="PRINTS" id="PR00047">
    <property type="entry name" value="STROIDFINGER"/>
</dbReference>
<feature type="compositionally biased region" description="Low complexity" evidence="10">
    <location>
        <begin position="417"/>
        <end position="433"/>
    </location>
</feature>
<evidence type="ECO:0000256" key="9">
    <source>
        <dbReference type="SAM" id="Coils"/>
    </source>
</evidence>
<dbReference type="GO" id="GO:0008270">
    <property type="term" value="F:zinc ion binding"/>
    <property type="evidence" value="ECO:0007669"/>
    <property type="project" value="UniProtKB-KW"/>
</dbReference>
<feature type="non-terminal residue" evidence="12">
    <location>
        <position position="1"/>
    </location>
</feature>
<dbReference type="EMBL" id="OC922730">
    <property type="protein sequence ID" value="CAD7654386.1"/>
    <property type="molecule type" value="Genomic_DNA"/>
</dbReference>
<keyword evidence="4" id="KW-0805">Transcription regulation</keyword>
<keyword evidence="9" id="KW-0175">Coiled coil</keyword>
<dbReference type="AlphaFoldDB" id="A0A7R9QQC1"/>
<dbReference type="PROSITE" id="PS00031">
    <property type="entry name" value="NUCLEAR_REC_DBD_1"/>
    <property type="match status" value="1"/>
</dbReference>
<evidence type="ECO:0000313" key="13">
    <source>
        <dbReference type="Proteomes" id="UP000728032"/>
    </source>
</evidence>
<evidence type="ECO:0000256" key="10">
    <source>
        <dbReference type="SAM" id="MobiDB-lite"/>
    </source>
</evidence>
<dbReference type="Gene3D" id="3.30.50.10">
    <property type="entry name" value="Erythroid Transcription Factor GATA-1, subunit A"/>
    <property type="match status" value="3"/>
</dbReference>
<dbReference type="InterPro" id="IPR001628">
    <property type="entry name" value="Znf_hrmn_rcpt"/>
</dbReference>
<accession>A0A7R9QQC1</accession>
<dbReference type="Pfam" id="PF00105">
    <property type="entry name" value="zf-C4"/>
    <property type="match status" value="3"/>
</dbReference>
<evidence type="ECO:0000256" key="8">
    <source>
        <dbReference type="ARBA" id="ARBA00023242"/>
    </source>
</evidence>
<feature type="coiled-coil region" evidence="9">
    <location>
        <begin position="285"/>
        <end position="319"/>
    </location>
</feature>
<feature type="region of interest" description="Disordered" evidence="10">
    <location>
        <begin position="388"/>
        <end position="433"/>
    </location>
</feature>
<dbReference type="PANTHER" id="PTHR24082">
    <property type="entry name" value="NUCLEAR HORMONE RECEPTOR"/>
    <property type="match status" value="1"/>
</dbReference>
<dbReference type="GO" id="GO:0004879">
    <property type="term" value="F:nuclear receptor activity"/>
    <property type="evidence" value="ECO:0007669"/>
    <property type="project" value="TreeGrafter"/>
</dbReference>
<keyword evidence="8" id="KW-0539">Nucleus</keyword>
<dbReference type="SMART" id="SM00399">
    <property type="entry name" value="ZnF_C4"/>
    <property type="match status" value="2"/>
</dbReference>
<feature type="domain" description="Nuclear receptor" evidence="11">
    <location>
        <begin position="212"/>
        <end position="292"/>
    </location>
</feature>
<evidence type="ECO:0000256" key="3">
    <source>
        <dbReference type="ARBA" id="ARBA00022833"/>
    </source>
</evidence>
<dbReference type="PANTHER" id="PTHR24082:SF283">
    <property type="entry name" value="NUCLEAR HORMONE RECEPTOR HR96"/>
    <property type="match status" value="1"/>
</dbReference>
<feature type="compositionally biased region" description="Low complexity" evidence="10">
    <location>
        <begin position="105"/>
        <end position="121"/>
    </location>
</feature>
<evidence type="ECO:0000259" key="11">
    <source>
        <dbReference type="PROSITE" id="PS51030"/>
    </source>
</evidence>